<accession>A0AAD6GWS4</accession>
<dbReference type="Proteomes" id="UP001213799">
    <property type="component" value="Unassembled WGS sequence"/>
</dbReference>
<proteinExistence type="predicted"/>
<comment type="caution">
    <text evidence="1">The sequence shown here is derived from an EMBL/GenBank/DDBJ whole genome shotgun (WGS) entry which is preliminary data.</text>
</comment>
<reference evidence="1" key="1">
    <citation type="journal article" date="2023" name="IMA Fungus">
        <title>Comparative genomic study of the Penicillium genus elucidates a diverse pangenome and 15 lateral gene transfer events.</title>
        <authorList>
            <person name="Petersen C."/>
            <person name="Sorensen T."/>
            <person name="Nielsen M.R."/>
            <person name="Sondergaard T.E."/>
            <person name="Sorensen J.L."/>
            <person name="Fitzpatrick D.A."/>
            <person name="Frisvad J.C."/>
            <person name="Nielsen K.L."/>
        </authorList>
    </citation>
    <scope>NUCLEOTIDE SEQUENCE</scope>
    <source>
        <strain evidence="1">IBT 12815</strain>
    </source>
</reference>
<reference evidence="1" key="2">
    <citation type="submission" date="2023-01" db="EMBL/GenBank/DDBJ databases">
        <authorList>
            <person name="Petersen C."/>
        </authorList>
    </citation>
    <scope>NUCLEOTIDE SEQUENCE</scope>
    <source>
        <strain evidence="1">IBT 12815</strain>
    </source>
</reference>
<dbReference type="GeneID" id="81591838"/>
<dbReference type="SUPFAM" id="SSF52540">
    <property type="entry name" value="P-loop containing nucleoside triphosphate hydrolases"/>
    <property type="match status" value="1"/>
</dbReference>
<keyword evidence="2" id="KW-1185">Reference proteome</keyword>
<protein>
    <submittedName>
        <fullName evidence="1">ABC transporter integral membrane type 1</fullName>
    </submittedName>
</protein>
<dbReference type="RefSeq" id="XP_056750264.1">
    <property type="nucleotide sequence ID" value="XM_056901596.1"/>
</dbReference>
<evidence type="ECO:0000313" key="2">
    <source>
        <dbReference type="Proteomes" id="UP001213799"/>
    </source>
</evidence>
<gene>
    <name evidence="1" type="ORF">N7537_010542</name>
</gene>
<name>A0AAD6GWS4_9EURO</name>
<organism evidence="1 2">
    <name type="scientific">Penicillium hordei</name>
    <dbReference type="NCBI Taxonomy" id="40994"/>
    <lineage>
        <taxon>Eukaryota</taxon>
        <taxon>Fungi</taxon>
        <taxon>Dikarya</taxon>
        <taxon>Ascomycota</taxon>
        <taxon>Pezizomycotina</taxon>
        <taxon>Eurotiomycetes</taxon>
        <taxon>Eurotiomycetidae</taxon>
        <taxon>Eurotiales</taxon>
        <taxon>Aspergillaceae</taxon>
        <taxon>Penicillium</taxon>
    </lineage>
</organism>
<dbReference type="InterPro" id="IPR027417">
    <property type="entry name" value="P-loop_NTPase"/>
</dbReference>
<evidence type="ECO:0000313" key="1">
    <source>
        <dbReference type="EMBL" id="KAJ5593638.1"/>
    </source>
</evidence>
<dbReference type="AlphaFoldDB" id="A0AAD6GWS4"/>
<dbReference type="EMBL" id="JAQJAE010000005">
    <property type="protein sequence ID" value="KAJ5593638.1"/>
    <property type="molecule type" value="Genomic_DNA"/>
</dbReference>
<dbReference type="Gene3D" id="3.40.50.300">
    <property type="entry name" value="P-loop containing nucleotide triphosphate hydrolases"/>
    <property type="match status" value="1"/>
</dbReference>
<sequence>MGNTANNLPGYTKPPKLTLLITLSLSFLIDITPSLEREEDYYLEVKSNPRVLLPDKATSALDLYIEVTQKALYNACQGHTTITKIYKLATIQDADNIVIIESGRILDTNYSLLKANSRPYSRFIGGQDLSVAEDLPDGSLDSKDEIDN</sequence>